<keyword evidence="3 6" id="KW-0697">Rotamase</keyword>
<comment type="catalytic activity">
    <reaction evidence="1 6 7">
        <text>[protein]-peptidylproline (omega=180) = [protein]-peptidylproline (omega=0)</text>
        <dbReference type="Rhea" id="RHEA:16237"/>
        <dbReference type="Rhea" id="RHEA-COMP:10747"/>
        <dbReference type="Rhea" id="RHEA-COMP:10748"/>
        <dbReference type="ChEBI" id="CHEBI:83833"/>
        <dbReference type="ChEBI" id="CHEBI:83834"/>
        <dbReference type="EC" id="5.2.1.8"/>
    </reaction>
</comment>
<dbReference type="PANTHER" id="PTHR43811:SF19">
    <property type="entry name" value="39 KDA FK506-BINDING NUCLEAR PROTEIN"/>
    <property type="match status" value="1"/>
</dbReference>
<evidence type="ECO:0000256" key="4">
    <source>
        <dbReference type="ARBA" id="ARBA00023235"/>
    </source>
</evidence>
<feature type="compositionally biased region" description="Polar residues" evidence="8">
    <location>
        <begin position="47"/>
        <end position="81"/>
    </location>
</feature>
<proteinExistence type="inferred from homology"/>
<dbReference type="InterPro" id="IPR046357">
    <property type="entry name" value="PPIase_dom_sf"/>
</dbReference>
<keyword evidence="4 6" id="KW-0413">Isomerase</keyword>
<gene>
    <name evidence="11" type="ORF">HH212_10835</name>
</gene>
<evidence type="ECO:0000256" key="1">
    <source>
        <dbReference type="ARBA" id="ARBA00000971"/>
    </source>
</evidence>
<evidence type="ECO:0000256" key="9">
    <source>
        <dbReference type="SAM" id="SignalP"/>
    </source>
</evidence>
<dbReference type="PROSITE" id="PS50059">
    <property type="entry name" value="FKBP_PPIASE"/>
    <property type="match status" value="1"/>
</dbReference>
<sequence length="194" mass="20068">MIRRIALMSLLAAAAAAGAQNNVQTAPQASAPAAAAESAAVPAAAQDTVQNQVQTQAQSSATNPGSTQQTTDVPAQSGPQVQVTDHVVGKGREATIGSKVKVNYTGWFYKPLANKGRGRKFDSSLDAGREPLEFQVGARQVIKGWDQGVAGMKVGGKRTLIIPSDLAYGKRGAGGGSIPPDSDLIFDVELLDVK</sequence>
<dbReference type="SUPFAM" id="SSF54534">
    <property type="entry name" value="FKBP-like"/>
    <property type="match status" value="1"/>
</dbReference>
<keyword evidence="9" id="KW-0732">Signal</keyword>
<dbReference type="KEGG" id="mfy:HH212_10835"/>
<feature type="domain" description="PPIase FKBP-type" evidence="10">
    <location>
        <begin position="97"/>
        <end position="194"/>
    </location>
</feature>
<dbReference type="FunFam" id="3.10.50.40:FF:000006">
    <property type="entry name" value="Peptidyl-prolyl cis-trans isomerase"/>
    <property type="match status" value="1"/>
</dbReference>
<dbReference type="Gene3D" id="3.10.50.40">
    <property type="match status" value="1"/>
</dbReference>
<comment type="function">
    <text evidence="5">PPIases accelerate the folding of proteins.</text>
</comment>
<dbReference type="Proteomes" id="UP000502415">
    <property type="component" value="Chromosome"/>
</dbReference>
<feature type="region of interest" description="Disordered" evidence="8">
    <location>
        <begin position="46"/>
        <end position="81"/>
    </location>
</feature>
<accession>A0A7Z2VW80</accession>
<dbReference type="GO" id="GO:0003755">
    <property type="term" value="F:peptidyl-prolyl cis-trans isomerase activity"/>
    <property type="evidence" value="ECO:0007669"/>
    <property type="project" value="UniProtKB-UniRule"/>
</dbReference>
<comment type="similarity">
    <text evidence="2 7">Belongs to the FKBP-type PPIase family.</text>
</comment>
<evidence type="ECO:0000313" key="11">
    <source>
        <dbReference type="EMBL" id="QJE00452.1"/>
    </source>
</evidence>
<keyword evidence="12" id="KW-1185">Reference proteome</keyword>
<feature type="chain" id="PRO_5031235815" description="Peptidyl-prolyl cis-trans isomerase" evidence="9">
    <location>
        <begin position="20"/>
        <end position="194"/>
    </location>
</feature>
<dbReference type="EMBL" id="CP051685">
    <property type="protein sequence ID" value="QJE00452.1"/>
    <property type="molecule type" value="Genomic_DNA"/>
</dbReference>
<feature type="signal peptide" evidence="9">
    <location>
        <begin position="1"/>
        <end position="19"/>
    </location>
</feature>
<organism evidence="11 12">
    <name type="scientific">Massilia forsythiae</name>
    <dbReference type="NCBI Taxonomy" id="2728020"/>
    <lineage>
        <taxon>Bacteria</taxon>
        <taxon>Pseudomonadati</taxon>
        <taxon>Pseudomonadota</taxon>
        <taxon>Betaproteobacteria</taxon>
        <taxon>Burkholderiales</taxon>
        <taxon>Oxalobacteraceae</taxon>
        <taxon>Telluria group</taxon>
        <taxon>Massilia</taxon>
    </lineage>
</organism>
<dbReference type="Pfam" id="PF00254">
    <property type="entry name" value="FKBP_C"/>
    <property type="match status" value="1"/>
</dbReference>
<evidence type="ECO:0000256" key="3">
    <source>
        <dbReference type="ARBA" id="ARBA00023110"/>
    </source>
</evidence>
<protein>
    <recommendedName>
        <fullName evidence="7">Peptidyl-prolyl cis-trans isomerase</fullName>
        <ecNumber evidence="7">5.2.1.8</ecNumber>
    </recommendedName>
</protein>
<name>A0A7Z2VW80_9BURK</name>
<dbReference type="InterPro" id="IPR001179">
    <property type="entry name" value="PPIase_FKBP_dom"/>
</dbReference>
<dbReference type="PANTHER" id="PTHR43811">
    <property type="entry name" value="FKBP-TYPE PEPTIDYL-PROLYL CIS-TRANS ISOMERASE FKPA"/>
    <property type="match status" value="1"/>
</dbReference>
<reference evidence="11 12" key="1">
    <citation type="submission" date="2020-04" db="EMBL/GenBank/DDBJ databases">
        <title>Genome sequencing of novel species.</title>
        <authorList>
            <person name="Heo J."/>
            <person name="Kim S.-J."/>
            <person name="Kim J.-S."/>
            <person name="Hong S.-B."/>
            <person name="Kwon S.-W."/>
        </authorList>
    </citation>
    <scope>NUCLEOTIDE SEQUENCE [LARGE SCALE GENOMIC DNA]</scope>
    <source>
        <strain evidence="11 12">GN2-R2</strain>
    </source>
</reference>
<evidence type="ECO:0000313" key="12">
    <source>
        <dbReference type="Proteomes" id="UP000502415"/>
    </source>
</evidence>
<dbReference type="EC" id="5.2.1.8" evidence="7"/>
<dbReference type="RefSeq" id="WP_170202484.1">
    <property type="nucleotide sequence ID" value="NZ_CP051685.1"/>
</dbReference>
<evidence type="ECO:0000256" key="5">
    <source>
        <dbReference type="ARBA" id="ARBA00056164"/>
    </source>
</evidence>
<evidence type="ECO:0000256" key="7">
    <source>
        <dbReference type="RuleBase" id="RU003915"/>
    </source>
</evidence>
<dbReference type="AlphaFoldDB" id="A0A7Z2VW80"/>
<evidence type="ECO:0000256" key="8">
    <source>
        <dbReference type="SAM" id="MobiDB-lite"/>
    </source>
</evidence>
<evidence type="ECO:0000256" key="6">
    <source>
        <dbReference type="PROSITE-ProRule" id="PRU00277"/>
    </source>
</evidence>
<evidence type="ECO:0000256" key="2">
    <source>
        <dbReference type="ARBA" id="ARBA00006577"/>
    </source>
</evidence>
<evidence type="ECO:0000259" key="10">
    <source>
        <dbReference type="PROSITE" id="PS50059"/>
    </source>
</evidence>